<proteinExistence type="predicted"/>
<dbReference type="EMBL" id="KC513605">
    <property type="protein sequence ID" value="AGE95084.1"/>
    <property type="molecule type" value="Genomic_DNA"/>
</dbReference>
<feature type="transmembrane region" description="Helical" evidence="1">
    <location>
        <begin position="266"/>
        <end position="286"/>
    </location>
</feature>
<dbReference type="SUPFAM" id="SSF103481">
    <property type="entry name" value="Multidrug resistance efflux transporter EmrE"/>
    <property type="match status" value="1"/>
</dbReference>
<dbReference type="AlphaFoldDB" id="M1JI64"/>
<feature type="transmembrane region" description="Helical" evidence="1">
    <location>
        <begin position="176"/>
        <end position="194"/>
    </location>
</feature>
<accession>M1JI64</accession>
<dbReference type="VEuPathDB" id="MicrosporidiaDB:AEWR_080640"/>
<protein>
    <submittedName>
        <fullName evidence="2">Nicotinic acid transporter</fullName>
    </submittedName>
</protein>
<dbReference type="VEuPathDB" id="MicrosporidiaDB:AEWD_080590"/>
<feature type="transmembrane region" description="Helical" evidence="1">
    <location>
        <begin position="242"/>
        <end position="260"/>
    </location>
</feature>
<sequence>MWSKKKLEAFVVLNIVAAMALTTLKVVILVNYKAGGLLMFISSIVKMMVSYLNIQTLDFKMRYVFVIAVLNFVGGCLGMLAYYYKASSTSYIISSNLQHLFTALMVTAWNGTRYSSIQYIGLMLILVGFLVEISSGEFLCIPLHMFIGSLSGLFNALSLAVFESKIKPVLVDFRRLWCYMTTYGLYLTVFSSFYMVEEAFTKKAEYIKMVSSPIIYLVFLIEIATTYLLSEISPFLDTVERSTLLNVITGLSAAVSDVYLCREIDIQRFLAFSFTVIGVQVFNFFWKEAVHPFHHVDGCTS</sequence>
<organism evidence="2">
    <name type="scientific">Encephalitozoon cuniculi</name>
    <name type="common">Microsporidian parasite</name>
    <dbReference type="NCBI Taxonomy" id="6035"/>
    <lineage>
        <taxon>Eukaryota</taxon>
        <taxon>Fungi</taxon>
        <taxon>Fungi incertae sedis</taxon>
        <taxon>Microsporidia</taxon>
        <taxon>Unikaryonidae</taxon>
        <taxon>Encephalitozoon</taxon>
    </lineage>
</organism>
<feature type="transmembrane region" description="Helical" evidence="1">
    <location>
        <begin position="116"/>
        <end position="135"/>
    </location>
</feature>
<dbReference type="VEuPathDB" id="MicrosporidiaDB:M970_080640"/>
<keyword evidence="1" id="KW-0472">Membrane</keyword>
<feature type="transmembrane region" description="Helical" evidence="1">
    <location>
        <begin position="141"/>
        <end position="164"/>
    </location>
</feature>
<dbReference type="VEuPathDB" id="MicrosporidiaDB:AEWQ_080630"/>
<feature type="transmembrane region" description="Helical" evidence="1">
    <location>
        <begin position="34"/>
        <end position="52"/>
    </location>
</feature>
<dbReference type="InterPro" id="IPR037185">
    <property type="entry name" value="EmrE-like"/>
</dbReference>
<keyword evidence="1" id="KW-0812">Transmembrane</keyword>
<name>M1JI64_ENCCN</name>
<gene>
    <name evidence="2" type="ORF">ECU08_0640</name>
</gene>
<keyword evidence="1" id="KW-1133">Transmembrane helix</keyword>
<feature type="transmembrane region" description="Helical" evidence="1">
    <location>
        <begin position="64"/>
        <end position="84"/>
    </location>
</feature>
<feature type="transmembrane region" description="Helical" evidence="1">
    <location>
        <begin position="214"/>
        <end position="230"/>
    </location>
</feature>
<evidence type="ECO:0000313" key="2">
    <source>
        <dbReference type="EMBL" id="AGE95084.1"/>
    </source>
</evidence>
<evidence type="ECO:0000256" key="1">
    <source>
        <dbReference type="SAM" id="Phobius"/>
    </source>
</evidence>
<reference evidence="2" key="1">
    <citation type="journal article" date="2013" name="Eukaryot. Cell">
        <title>Extremely Reduced Levels of Heterozygosity in the Vertebrate Pathogen Encephalitozoon cuniculi.</title>
        <authorList>
            <person name="Selman M."/>
            <person name="Sak B."/>
            <person name="Kvac M."/>
            <person name="Farinelli L."/>
            <person name="Weiss L.M."/>
            <person name="Corradi N."/>
        </authorList>
    </citation>
    <scope>NUCLEOTIDE SEQUENCE</scope>
</reference>
<dbReference type="VEuPathDB" id="MicrosporidiaDB:ECU08_0640"/>
<feature type="transmembrane region" description="Helical" evidence="1">
    <location>
        <begin position="7"/>
        <end position="28"/>
    </location>
</feature>